<dbReference type="GO" id="GO:0003677">
    <property type="term" value="F:DNA binding"/>
    <property type="evidence" value="ECO:0007669"/>
    <property type="project" value="InterPro"/>
</dbReference>
<dbReference type="Gene3D" id="1.20.272.10">
    <property type="match status" value="1"/>
</dbReference>
<keyword evidence="4 11" id="KW-0235">DNA replication</keyword>
<comment type="similarity">
    <text evidence="1 11">Belongs to the DnaX/STICHEL family.</text>
</comment>
<dbReference type="Pfam" id="PF22608">
    <property type="entry name" value="DNAX_ATPase_lid"/>
    <property type="match status" value="1"/>
</dbReference>
<dbReference type="NCBIfam" id="TIGR02397">
    <property type="entry name" value="dnaX_nterm"/>
    <property type="match status" value="1"/>
</dbReference>
<comment type="catalytic activity">
    <reaction evidence="10 11">
        <text>DNA(n) + a 2'-deoxyribonucleoside 5'-triphosphate = DNA(n+1) + diphosphate</text>
        <dbReference type="Rhea" id="RHEA:22508"/>
        <dbReference type="Rhea" id="RHEA-COMP:17339"/>
        <dbReference type="Rhea" id="RHEA-COMP:17340"/>
        <dbReference type="ChEBI" id="CHEBI:33019"/>
        <dbReference type="ChEBI" id="CHEBI:61560"/>
        <dbReference type="ChEBI" id="CHEBI:173112"/>
        <dbReference type="EC" id="2.7.7.7"/>
    </reaction>
</comment>
<keyword evidence="14" id="KW-0378">Hydrolase</keyword>
<dbReference type="InterPro" id="IPR008921">
    <property type="entry name" value="DNA_pol3_clamp-load_cplx_C"/>
</dbReference>
<dbReference type="AlphaFoldDB" id="A0A941W293"/>
<dbReference type="EC" id="2.7.7.7" evidence="11"/>
<dbReference type="SMART" id="SM00382">
    <property type="entry name" value="AAA"/>
    <property type="match status" value="1"/>
</dbReference>
<dbReference type="InterPro" id="IPR022754">
    <property type="entry name" value="DNA_pol_III_gamma-3"/>
</dbReference>
<keyword evidence="8 11" id="KW-0067">ATP-binding</keyword>
<sequence length="563" mass="62995">MSYIVLSRRYRPKSFNEIVGQKHIVTTLVNALQSDRVAHAYLFAGPRGVGKTSMARILSKALNCQKGTPGNPCNKCSTCNSITNGNDIDVLEIDGASNRGIDEVRNIRQNVGYAPAVSRYKIYIIDEVHMLTKEAFNAILKTLEEPPEHVKFIFATTSPSRVPDTVQSRCQRFDFKNISVPDISDRLAQICKTENISAEEEVFQSIAKYARGGLRDSESILDQLASFCHEKITLKDVYDIFGVVSDEKISSLINSFIERNPELSVEIFHEIMESGRDIEGFIDQLLLYVRDLLLVSVSKKEQGTIETVSNDINLLRMQSSSLSPDTLMYMFQIISEAKSKTRDLLQQRIFLEVLFIKLATMEELKPLSTVLDKIEGIKKMFEGNVENVGKAVPTYSESVTAPTAPAKKEIKEKPSDGYAETNNKASGNADFANTWGKVMVEVQAEKKTIWACLNGARVLNIDDNEAVVELPGNYRIHKERLEKPEEKRIIEGCLEKVTGKKIQVKFTISKNGHKATNNKGSKHGLVQESKRKGLEDEVKNEPMVKKTIDFFDGSIVNVKGDNG</sequence>
<reference evidence="14" key="1">
    <citation type="journal article" date="2021" name="ISME J.">
        <title>Fine-scale metabolic discontinuity in a stratified prokaryote microbiome of a Red Sea deep halocline.</title>
        <authorList>
            <person name="Michoud G."/>
            <person name="Ngugi D.K."/>
            <person name="Barozzi A."/>
            <person name="Merlino G."/>
            <person name="Calleja M.L."/>
            <person name="Delgado-Huertas A."/>
            <person name="Moran X.A.G."/>
            <person name="Daffonchio D."/>
        </authorList>
    </citation>
    <scope>NUCLEOTIDE SEQUENCE</scope>
    <source>
        <strain evidence="14">SuakinDeep_MAG55_1</strain>
    </source>
</reference>
<dbReference type="SUPFAM" id="SSF52540">
    <property type="entry name" value="P-loop containing nucleoside triphosphate hydrolases"/>
    <property type="match status" value="1"/>
</dbReference>
<evidence type="ECO:0000256" key="8">
    <source>
        <dbReference type="ARBA" id="ARBA00022840"/>
    </source>
</evidence>
<evidence type="ECO:0000256" key="3">
    <source>
        <dbReference type="ARBA" id="ARBA00022695"/>
    </source>
</evidence>
<evidence type="ECO:0000256" key="6">
    <source>
        <dbReference type="ARBA" id="ARBA00022741"/>
    </source>
</evidence>
<evidence type="ECO:0000313" key="15">
    <source>
        <dbReference type="Proteomes" id="UP000722750"/>
    </source>
</evidence>
<dbReference type="GO" id="GO:0009360">
    <property type="term" value="C:DNA polymerase III complex"/>
    <property type="evidence" value="ECO:0007669"/>
    <property type="project" value="InterPro"/>
</dbReference>
<evidence type="ECO:0000256" key="1">
    <source>
        <dbReference type="ARBA" id="ARBA00006360"/>
    </source>
</evidence>
<dbReference type="InterPro" id="IPR045085">
    <property type="entry name" value="HLD_clamp_pol_III_gamma_tau"/>
</dbReference>
<dbReference type="Pfam" id="PF13177">
    <property type="entry name" value="DNA_pol3_delta2"/>
    <property type="match status" value="1"/>
</dbReference>
<keyword evidence="14" id="KW-0347">Helicase</keyword>
<dbReference type="Proteomes" id="UP000722750">
    <property type="component" value="Unassembled WGS sequence"/>
</dbReference>
<proteinExistence type="inferred from homology"/>
<feature type="region of interest" description="Disordered" evidence="12">
    <location>
        <begin position="513"/>
        <end position="537"/>
    </location>
</feature>
<comment type="caution">
    <text evidence="14">The sequence shown here is derived from an EMBL/GenBank/DDBJ whole genome shotgun (WGS) entry which is preliminary data.</text>
</comment>
<dbReference type="InterPro" id="IPR027417">
    <property type="entry name" value="P-loop_NTPase"/>
</dbReference>
<evidence type="ECO:0000256" key="2">
    <source>
        <dbReference type="ARBA" id="ARBA00022679"/>
    </source>
</evidence>
<dbReference type="FunFam" id="3.40.50.300:FF:000014">
    <property type="entry name" value="DNA polymerase III subunit gamma/tau"/>
    <property type="match status" value="1"/>
</dbReference>
<name>A0A941W293_9BACT</name>
<evidence type="ECO:0000256" key="9">
    <source>
        <dbReference type="ARBA" id="ARBA00022932"/>
    </source>
</evidence>
<evidence type="ECO:0000256" key="4">
    <source>
        <dbReference type="ARBA" id="ARBA00022705"/>
    </source>
</evidence>
<dbReference type="Gene3D" id="1.10.8.60">
    <property type="match status" value="1"/>
</dbReference>
<evidence type="ECO:0000313" key="14">
    <source>
        <dbReference type="EMBL" id="MBS1258260.1"/>
    </source>
</evidence>
<keyword evidence="7" id="KW-0862">Zinc</keyword>
<comment type="subunit">
    <text evidence="11">DNA polymerase III contains a core (composed of alpha, epsilon and theta chains) that associates with a tau subunit. This core dimerizes to form the POLIII' complex. PolIII' associates with the gamma complex (composed of gamma, delta, delta', psi and chi chains) and with the beta chain to form the complete DNA polymerase III complex.</text>
</comment>
<comment type="function">
    <text evidence="11">DNA polymerase III is a complex, multichain enzyme responsible for most of the replicative synthesis in bacteria. This DNA polymerase also exhibits 3' to 5' exonuclease activity.</text>
</comment>
<evidence type="ECO:0000256" key="12">
    <source>
        <dbReference type="SAM" id="MobiDB-lite"/>
    </source>
</evidence>
<evidence type="ECO:0000256" key="5">
    <source>
        <dbReference type="ARBA" id="ARBA00022723"/>
    </source>
</evidence>
<dbReference type="GO" id="GO:0005524">
    <property type="term" value="F:ATP binding"/>
    <property type="evidence" value="ECO:0007669"/>
    <property type="project" value="UniProtKB-KW"/>
</dbReference>
<dbReference type="Gene3D" id="3.40.50.300">
    <property type="entry name" value="P-loop containing nucleotide triphosphate hydrolases"/>
    <property type="match status" value="1"/>
</dbReference>
<dbReference type="Pfam" id="PF20964">
    <property type="entry name" value="DnaX_C"/>
    <property type="match status" value="1"/>
</dbReference>
<keyword evidence="9 11" id="KW-0239">DNA-directed DNA polymerase</keyword>
<dbReference type="FunFam" id="1.10.8.60:FF:000013">
    <property type="entry name" value="DNA polymerase III subunit gamma/tau"/>
    <property type="match status" value="1"/>
</dbReference>
<dbReference type="PANTHER" id="PTHR11669">
    <property type="entry name" value="REPLICATION FACTOR C / DNA POLYMERASE III GAMMA-TAU SUBUNIT"/>
    <property type="match status" value="1"/>
</dbReference>
<dbReference type="InterPro" id="IPR003593">
    <property type="entry name" value="AAA+_ATPase"/>
</dbReference>
<evidence type="ECO:0000256" key="11">
    <source>
        <dbReference type="RuleBase" id="RU364063"/>
    </source>
</evidence>
<dbReference type="CDD" id="cd18137">
    <property type="entry name" value="HLD_clamp_pol_III_gamma_tau"/>
    <property type="match status" value="1"/>
</dbReference>
<organism evidence="14 15">
    <name type="scientific">Candidatus Scalindua arabica</name>
    <dbReference type="NCBI Taxonomy" id="1127984"/>
    <lineage>
        <taxon>Bacteria</taxon>
        <taxon>Pseudomonadati</taxon>
        <taxon>Planctomycetota</taxon>
        <taxon>Candidatus Brocadiia</taxon>
        <taxon>Candidatus Brocadiales</taxon>
        <taxon>Candidatus Scalinduaceae</taxon>
        <taxon>Candidatus Scalindua</taxon>
    </lineage>
</organism>
<dbReference type="CDD" id="cd00009">
    <property type="entry name" value="AAA"/>
    <property type="match status" value="1"/>
</dbReference>
<accession>A0A941W293</accession>
<dbReference type="InterPro" id="IPR001270">
    <property type="entry name" value="ClpA/B"/>
</dbReference>
<dbReference type="SUPFAM" id="SSF48019">
    <property type="entry name" value="post-AAA+ oligomerization domain-like"/>
    <property type="match status" value="1"/>
</dbReference>
<dbReference type="EMBL" id="JAANXD010000057">
    <property type="protein sequence ID" value="MBS1258260.1"/>
    <property type="molecule type" value="Genomic_DNA"/>
</dbReference>
<protein>
    <recommendedName>
        <fullName evidence="11">DNA polymerase III subunit gamma/tau</fullName>
        <ecNumber evidence="11">2.7.7.7</ecNumber>
    </recommendedName>
</protein>
<gene>
    <name evidence="11" type="primary">dnaX</name>
    <name evidence="14" type="ORF">MAG551_01316</name>
</gene>
<dbReference type="InterPro" id="IPR050238">
    <property type="entry name" value="DNA_Rep/Repair_Clamp_Loader"/>
</dbReference>
<keyword evidence="6 11" id="KW-0547">Nucleotide-binding</keyword>
<evidence type="ECO:0000256" key="10">
    <source>
        <dbReference type="ARBA" id="ARBA00049244"/>
    </source>
</evidence>
<dbReference type="InterPro" id="IPR012763">
    <property type="entry name" value="DNA_pol_III_sug/sutau_N"/>
</dbReference>
<evidence type="ECO:0000259" key="13">
    <source>
        <dbReference type="SMART" id="SM00382"/>
    </source>
</evidence>
<dbReference type="InterPro" id="IPR048448">
    <property type="entry name" value="DnaX-like_C"/>
</dbReference>
<dbReference type="Pfam" id="PF12169">
    <property type="entry name" value="DNA_pol3_gamma3"/>
    <property type="match status" value="1"/>
</dbReference>
<keyword evidence="3 11" id="KW-0548">Nucleotidyltransferase</keyword>
<evidence type="ECO:0000256" key="7">
    <source>
        <dbReference type="ARBA" id="ARBA00022833"/>
    </source>
</evidence>
<keyword evidence="5" id="KW-0479">Metal-binding</keyword>
<dbReference type="NCBIfam" id="NF004046">
    <property type="entry name" value="PRK05563.1"/>
    <property type="match status" value="1"/>
</dbReference>
<dbReference type="PANTHER" id="PTHR11669:SF0">
    <property type="entry name" value="PROTEIN STICHEL-LIKE 2"/>
    <property type="match status" value="1"/>
</dbReference>
<dbReference type="GO" id="GO:0003887">
    <property type="term" value="F:DNA-directed DNA polymerase activity"/>
    <property type="evidence" value="ECO:0007669"/>
    <property type="project" value="UniProtKB-KW"/>
</dbReference>
<keyword evidence="2 11" id="KW-0808">Transferase</keyword>
<dbReference type="GO" id="GO:0046872">
    <property type="term" value="F:metal ion binding"/>
    <property type="evidence" value="ECO:0007669"/>
    <property type="project" value="UniProtKB-KW"/>
</dbReference>
<feature type="compositionally biased region" description="Basic and acidic residues" evidence="12">
    <location>
        <begin position="528"/>
        <end position="537"/>
    </location>
</feature>
<feature type="domain" description="AAA+ ATPase" evidence="13">
    <location>
        <begin position="37"/>
        <end position="179"/>
    </location>
</feature>
<dbReference type="GO" id="GO:0004386">
    <property type="term" value="F:helicase activity"/>
    <property type="evidence" value="ECO:0007669"/>
    <property type="project" value="UniProtKB-KW"/>
</dbReference>
<dbReference type="GO" id="GO:0006261">
    <property type="term" value="P:DNA-templated DNA replication"/>
    <property type="evidence" value="ECO:0007669"/>
    <property type="project" value="TreeGrafter"/>
</dbReference>
<dbReference type="PRINTS" id="PR00300">
    <property type="entry name" value="CLPPROTEASEA"/>
</dbReference>